<dbReference type="AlphaFoldDB" id="A0A975AGY9"/>
<dbReference type="RefSeq" id="WP_207299401.1">
    <property type="nucleotide sequence ID" value="NZ_CP071444.1"/>
</dbReference>
<dbReference type="PANTHER" id="PTHR11496">
    <property type="entry name" value="ALCOHOL DEHYDROGENASE"/>
    <property type="match status" value="1"/>
</dbReference>
<accession>A0A975AGY9</accession>
<sequence length="379" mass="41315">MNLRLHGKEIITGPGSLKAIKSLEYERYFIVTGKSSMFKNGTIGRMEEMLQEKKATYEIFSGIGANPTTKEVLAGLEAMKVFGPQCVLAVGGGSAIDAAKVMALMAEHPKLDMDAITGDILTLERKNIFLVAIPSTSGTATEVTKNAVVTYPEKELKIGVKAYGLLPDLAILDGELTLSMPKDVVAHTGMDAMTHALECYINHKCEEFGEVLTMGAVEGLLAYLPASFQNGDLESRQKVHIYQAMAGTAFHNIGLGMDHGISHAFGGKYDYGHGLLNAIGLPYVLAFNRKDPIVDQKLKNLEKRLGFKDVVEAIHQMNRTLELPASISQLGLAEEDYLGDLEGLLENALLGSTRSNPVPMDRETMKKVLDSIFYGRIMF</sequence>
<reference evidence="4" key="1">
    <citation type="submission" date="2021-03" db="EMBL/GenBank/DDBJ databases">
        <title>Alkalibacter marinus sp. nov., isolated from tidal flat sediment.</title>
        <authorList>
            <person name="Namirimu T."/>
            <person name="Yang J.-A."/>
            <person name="Yang S.-H."/>
            <person name="Kim Y.-J."/>
            <person name="Kwon K.K."/>
        </authorList>
    </citation>
    <scope>NUCLEOTIDE SEQUENCE</scope>
    <source>
        <strain evidence="4">ES005</strain>
    </source>
</reference>
<feature type="domain" description="Fe-containing alcohol dehydrogenase-like C-terminal" evidence="3">
    <location>
        <begin position="186"/>
        <end position="372"/>
    </location>
</feature>
<dbReference type="Gene3D" id="1.20.1090.10">
    <property type="entry name" value="Dehydroquinate synthase-like - alpha domain"/>
    <property type="match status" value="1"/>
</dbReference>
<evidence type="ECO:0000256" key="1">
    <source>
        <dbReference type="ARBA" id="ARBA00023002"/>
    </source>
</evidence>
<dbReference type="Gene3D" id="3.40.50.1970">
    <property type="match status" value="1"/>
</dbReference>
<dbReference type="SUPFAM" id="SSF56796">
    <property type="entry name" value="Dehydroquinate synthase-like"/>
    <property type="match status" value="1"/>
</dbReference>
<dbReference type="KEGG" id="alka:J0B03_09645"/>
<dbReference type="InterPro" id="IPR018211">
    <property type="entry name" value="ADH_Fe_CS"/>
</dbReference>
<evidence type="ECO:0000259" key="2">
    <source>
        <dbReference type="Pfam" id="PF00465"/>
    </source>
</evidence>
<dbReference type="FunFam" id="3.40.50.1970:FF:000003">
    <property type="entry name" value="Alcohol dehydrogenase, iron-containing"/>
    <property type="match status" value="1"/>
</dbReference>
<proteinExistence type="predicted"/>
<dbReference type="CDD" id="cd08179">
    <property type="entry name" value="NADPH_BDH"/>
    <property type="match status" value="1"/>
</dbReference>
<evidence type="ECO:0000313" key="5">
    <source>
        <dbReference type="Proteomes" id="UP000663499"/>
    </source>
</evidence>
<dbReference type="GO" id="GO:0046872">
    <property type="term" value="F:metal ion binding"/>
    <property type="evidence" value="ECO:0007669"/>
    <property type="project" value="InterPro"/>
</dbReference>
<dbReference type="EMBL" id="CP071444">
    <property type="protein sequence ID" value="QSX08059.1"/>
    <property type="molecule type" value="Genomic_DNA"/>
</dbReference>
<dbReference type="PANTHER" id="PTHR11496:SF83">
    <property type="entry name" value="HYDROXYACID-OXOACID TRANSHYDROGENASE, MITOCHONDRIAL"/>
    <property type="match status" value="1"/>
</dbReference>
<dbReference type="InterPro" id="IPR001670">
    <property type="entry name" value="ADH_Fe/GldA"/>
</dbReference>
<dbReference type="Pfam" id="PF00465">
    <property type="entry name" value="Fe-ADH"/>
    <property type="match status" value="1"/>
</dbReference>
<dbReference type="InterPro" id="IPR056798">
    <property type="entry name" value="ADH_Fe_C"/>
</dbReference>
<evidence type="ECO:0000313" key="4">
    <source>
        <dbReference type="EMBL" id="QSX08059.1"/>
    </source>
</evidence>
<name>A0A975AGY9_9FIRM</name>
<gene>
    <name evidence="4" type="ORF">J0B03_09645</name>
</gene>
<protein>
    <submittedName>
        <fullName evidence="4">Iron-containing alcohol dehydrogenase</fullName>
    </submittedName>
</protein>
<dbReference type="PROSITE" id="PS00913">
    <property type="entry name" value="ADH_IRON_1"/>
    <property type="match status" value="1"/>
</dbReference>
<dbReference type="Proteomes" id="UP000663499">
    <property type="component" value="Chromosome"/>
</dbReference>
<evidence type="ECO:0000259" key="3">
    <source>
        <dbReference type="Pfam" id="PF25137"/>
    </source>
</evidence>
<keyword evidence="1" id="KW-0560">Oxidoreductase</keyword>
<dbReference type="GO" id="GO:0004022">
    <property type="term" value="F:alcohol dehydrogenase (NAD+) activity"/>
    <property type="evidence" value="ECO:0007669"/>
    <property type="project" value="TreeGrafter"/>
</dbReference>
<feature type="domain" description="Alcohol dehydrogenase iron-type/glycerol dehydrogenase GldA" evidence="2">
    <location>
        <begin position="9"/>
        <end position="173"/>
    </location>
</feature>
<keyword evidence="5" id="KW-1185">Reference proteome</keyword>
<dbReference type="Pfam" id="PF25137">
    <property type="entry name" value="ADH_Fe_C"/>
    <property type="match status" value="1"/>
</dbReference>
<dbReference type="InterPro" id="IPR039697">
    <property type="entry name" value="Alcohol_dehydrogenase_Fe"/>
</dbReference>
<organism evidence="4 5">
    <name type="scientific">Alkalibacter rhizosphaerae</name>
    <dbReference type="NCBI Taxonomy" id="2815577"/>
    <lineage>
        <taxon>Bacteria</taxon>
        <taxon>Bacillati</taxon>
        <taxon>Bacillota</taxon>
        <taxon>Clostridia</taxon>
        <taxon>Eubacteriales</taxon>
        <taxon>Eubacteriaceae</taxon>
        <taxon>Alkalibacter</taxon>
    </lineage>
</organism>
<dbReference type="InterPro" id="IPR034802">
    <property type="entry name" value="NADPH_BDH"/>
</dbReference>